<name>A0A0C9Y7G8_9AGAM</name>
<comment type="similarity">
    <text evidence="2 7">Belongs to the cytochrome P450 family.</text>
</comment>
<dbReference type="GO" id="GO:0004497">
    <property type="term" value="F:monooxygenase activity"/>
    <property type="evidence" value="ECO:0007669"/>
    <property type="project" value="UniProtKB-KW"/>
</dbReference>
<dbReference type="AlphaFoldDB" id="A0A0C9Y7G8"/>
<evidence type="ECO:0000256" key="6">
    <source>
        <dbReference type="PIRSR" id="PIRSR602401-1"/>
    </source>
</evidence>
<gene>
    <name evidence="8" type="ORF">PISMIDRAFT_689123</name>
</gene>
<dbReference type="OrthoDB" id="1844152at2759"/>
<dbReference type="EMBL" id="KN834040">
    <property type="protein sequence ID" value="KIK12871.1"/>
    <property type="molecule type" value="Genomic_DNA"/>
</dbReference>
<evidence type="ECO:0000256" key="4">
    <source>
        <dbReference type="ARBA" id="ARBA00023002"/>
    </source>
</evidence>
<dbReference type="SUPFAM" id="SSF48264">
    <property type="entry name" value="Cytochrome P450"/>
    <property type="match status" value="1"/>
</dbReference>
<dbReference type="InterPro" id="IPR001128">
    <property type="entry name" value="Cyt_P450"/>
</dbReference>
<dbReference type="GO" id="GO:0020037">
    <property type="term" value="F:heme binding"/>
    <property type="evidence" value="ECO:0007669"/>
    <property type="project" value="InterPro"/>
</dbReference>
<reference evidence="9" key="2">
    <citation type="submission" date="2015-01" db="EMBL/GenBank/DDBJ databases">
        <title>Evolutionary Origins and Diversification of the Mycorrhizal Mutualists.</title>
        <authorList>
            <consortium name="DOE Joint Genome Institute"/>
            <consortium name="Mycorrhizal Genomics Consortium"/>
            <person name="Kohler A."/>
            <person name="Kuo A."/>
            <person name="Nagy L.G."/>
            <person name="Floudas D."/>
            <person name="Copeland A."/>
            <person name="Barry K.W."/>
            <person name="Cichocki N."/>
            <person name="Veneault-Fourrey C."/>
            <person name="LaButti K."/>
            <person name="Lindquist E.A."/>
            <person name="Lipzen A."/>
            <person name="Lundell T."/>
            <person name="Morin E."/>
            <person name="Murat C."/>
            <person name="Riley R."/>
            <person name="Ohm R."/>
            <person name="Sun H."/>
            <person name="Tunlid A."/>
            <person name="Henrissat B."/>
            <person name="Grigoriev I.V."/>
            <person name="Hibbett D.S."/>
            <person name="Martin F."/>
        </authorList>
    </citation>
    <scope>NUCLEOTIDE SEQUENCE [LARGE SCALE GENOMIC DNA]</scope>
    <source>
        <strain evidence="9">441</strain>
    </source>
</reference>
<evidence type="ECO:0000313" key="8">
    <source>
        <dbReference type="EMBL" id="KIK12871.1"/>
    </source>
</evidence>
<dbReference type="Pfam" id="PF00067">
    <property type="entry name" value="p450"/>
    <property type="match status" value="1"/>
</dbReference>
<dbReference type="CDD" id="cd11041">
    <property type="entry name" value="CYP503A1-like"/>
    <property type="match status" value="1"/>
</dbReference>
<evidence type="ECO:0000256" key="5">
    <source>
        <dbReference type="ARBA" id="ARBA00023004"/>
    </source>
</evidence>
<organism evidence="8 9">
    <name type="scientific">Pisolithus microcarpus 441</name>
    <dbReference type="NCBI Taxonomy" id="765257"/>
    <lineage>
        <taxon>Eukaryota</taxon>
        <taxon>Fungi</taxon>
        <taxon>Dikarya</taxon>
        <taxon>Basidiomycota</taxon>
        <taxon>Agaricomycotina</taxon>
        <taxon>Agaricomycetes</taxon>
        <taxon>Agaricomycetidae</taxon>
        <taxon>Boletales</taxon>
        <taxon>Sclerodermatineae</taxon>
        <taxon>Pisolithaceae</taxon>
        <taxon>Pisolithus</taxon>
    </lineage>
</organism>
<accession>A0A0C9Y7G8</accession>
<comment type="cofactor">
    <cofactor evidence="1 6">
        <name>heme</name>
        <dbReference type="ChEBI" id="CHEBI:30413"/>
    </cofactor>
</comment>
<sequence>MEAEGTDWCDKPNDYLQWWLDTSQETCPILLMRRMLSVNFTAIHSTSLTFSQALLKLAENPQYAQVLRDEVEAVVNKHGWTKDALSEMRKFDSFFKETQRFEGMAILALPRIAMSDLTLADGTFIPQGTTLAFPVHRMHHDDAVFENPDTFEPFRFAKTRSKELNGAGHQMTTLGPDVLLFGLGTHACPGRFFAATVLKTMLAHIVMSYDVKLEDDTFRPQALRIGRSIVPNPTAKVMFRKRVE</sequence>
<dbReference type="InterPro" id="IPR002401">
    <property type="entry name" value="Cyt_P450_E_grp-I"/>
</dbReference>
<keyword evidence="9" id="KW-1185">Reference proteome</keyword>
<evidence type="ECO:0000256" key="7">
    <source>
        <dbReference type="RuleBase" id="RU000461"/>
    </source>
</evidence>
<keyword evidence="4 7" id="KW-0560">Oxidoreductase</keyword>
<keyword evidence="5 6" id="KW-0408">Iron</keyword>
<protein>
    <recommendedName>
        <fullName evidence="10">Cytochrome P450</fullName>
    </recommendedName>
</protein>
<evidence type="ECO:0000256" key="1">
    <source>
        <dbReference type="ARBA" id="ARBA00001971"/>
    </source>
</evidence>
<dbReference type="Proteomes" id="UP000054018">
    <property type="component" value="Unassembled WGS sequence"/>
</dbReference>
<dbReference type="PANTHER" id="PTHR46206:SF7">
    <property type="entry name" value="P450, PUTATIVE (EUROFUNG)-RELATED"/>
    <property type="match status" value="1"/>
</dbReference>
<dbReference type="InterPro" id="IPR017972">
    <property type="entry name" value="Cyt_P450_CS"/>
</dbReference>
<evidence type="ECO:0000256" key="2">
    <source>
        <dbReference type="ARBA" id="ARBA00010617"/>
    </source>
</evidence>
<dbReference type="GO" id="GO:0016705">
    <property type="term" value="F:oxidoreductase activity, acting on paired donors, with incorporation or reduction of molecular oxygen"/>
    <property type="evidence" value="ECO:0007669"/>
    <property type="project" value="InterPro"/>
</dbReference>
<dbReference type="InterPro" id="IPR036396">
    <property type="entry name" value="Cyt_P450_sf"/>
</dbReference>
<dbReference type="Gene3D" id="1.10.630.10">
    <property type="entry name" value="Cytochrome P450"/>
    <property type="match status" value="1"/>
</dbReference>
<keyword evidence="3 6" id="KW-0479">Metal-binding</keyword>
<keyword evidence="7" id="KW-0503">Monooxygenase</keyword>
<reference evidence="8 9" key="1">
    <citation type="submission" date="2014-04" db="EMBL/GenBank/DDBJ databases">
        <authorList>
            <consortium name="DOE Joint Genome Institute"/>
            <person name="Kuo A."/>
            <person name="Kohler A."/>
            <person name="Costa M.D."/>
            <person name="Nagy L.G."/>
            <person name="Floudas D."/>
            <person name="Copeland A."/>
            <person name="Barry K.W."/>
            <person name="Cichocki N."/>
            <person name="Veneault-Fourrey C."/>
            <person name="LaButti K."/>
            <person name="Lindquist E.A."/>
            <person name="Lipzen A."/>
            <person name="Lundell T."/>
            <person name="Morin E."/>
            <person name="Murat C."/>
            <person name="Sun H."/>
            <person name="Tunlid A."/>
            <person name="Henrissat B."/>
            <person name="Grigoriev I.V."/>
            <person name="Hibbett D.S."/>
            <person name="Martin F."/>
            <person name="Nordberg H.P."/>
            <person name="Cantor M.N."/>
            <person name="Hua S.X."/>
        </authorList>
    </citation>
    <scope>NUCLEOTIDE SEQUENCE [LARGE SCALE GENOMIC DNA]</scope>
    <source>
        <strain evidence="8 9">441</strain>
    </source>
</reference>
<dbReference type="HOGENOM" id="CLU_022195_1_2_1"/>
<keyword evidence="6 7" id="KW-0349">Heme</keyword>
<dbReference type="PANTHER" id="PTHR46206">
    <property type="entry name" value="CYTOCHROME P450"/>
    <property type="match status" value="1"/>
</dbReference>
<evidence type="ECO:0000256" key="3">
    <source>
        <dbReference type="ARBA" id="ARBA00022723"/>
    </source>
</evidence>
<evidence type="ECO:0000313" key="9">
    <source>
        <dbReference type="Proteomes" id="UP000054018"/>
    </source>
</evidence>
<dbReference type="STRING" id="765257.A0A0C9Y7G8"/>
<proteinExistence type="inferred from homology"/>
<feature type="binding site" description="axial binding residue" evidence="6">
    <location>
        <position position="188"/>
    </location>
    <ligand>
        <name>heme</name>
        <dbReference type="ChEBI" id="CHEBI:30413"/>
    </ligand>
    <ligandPart>
        <name>Fe</name>
        <dbReference type="ChEBI" id="CHEBI:18248"/>
    </ligandPart>
</feature>
<dbReference type="PROSITE" id="PS00086">
    <property type="entry name" value="CYTOCHROME_P450"/>
    <property type="match status" value="1"/>
</dbReference>
<evidence type="ECO:0008006" key="10">
    <source>
        <dbReference type="Google" id="ProtNLM"/>
    </source>
</evidence>
<dbReference type="PRINTS" id="PR00463">
    <property type="entry name" value="EP450I"/>
</dbReference>
<dbReference type="GO" id="GO:0005506">
    <property type="term" value="F:iron ion binding"/>
    <property type="evidence" value="ECO:0007669"/>
    <property type="project" value="InterPro"/>
</dbReference>